<dbReference type="Gene3D" id="3.30.240.20">
    <property type="entry name" value="bsu07140 like domains"/>
    <property type="match status" value="2"/>
</dbReference>
<dbReference type="InterPro" id="IPR007353">
    <property type="entry name" value="DUF421"/>
</dbReference>
<protein>
    <submittedName>
        <fullName evidence="9">DUF421 domain-containing protein</fullName>
    </submittedName>
</protein>
<evidence type="ECO:0000259" key="8">
    <source>
        <dbReference type="Pfam" id="PF04239"/>
    </source>
</evidence>
<dbReference type="PANTHER" id="PTHR34582:SF5">
    <property type="entry name" value="UPF0702 TRANSMEMBRANE PROTEIN YETF"/>
    <property type="match status" value="1"/>
</dbReference>
<evidence type="ECO:0000256" key="1">
    <source>
        <dbReference type="ARBA" id="ARBA00004651"/>
    </source>
</evidence>
<keyword evidence="6 7" id="KW-0472">Membrane</keyword>
<feature type="transmembrane region" description="Helical" evidence="7">
    <location>
        <begin position="67"/>
        <end position="89"/>
    </location>
</feature>
<keyword evidence="3" id="KW-1003">Cell membrane</keyword>
<sequence>MDFFKGQESLTIMDWILRSVVSFVFLLVAAKLMGQRSISQLRFVDFLIAMTLGNVIAHPLSDEKLGLAGSMITTIVLILLYIVATWTGLKWPFFKRYLDPHPLILVKNGQISFRNLSKARISIEHLFSELRKEKAADIRKVSLALWEPGGTISVFMSAPNQSVTPADLNLNPPPFQLHRPIVIDGKIDVSLLREIGKDKEWLEKKTAPYAADLREVRLATVDGSEQVTVHPVPDSAR</sequence>
<evidence type="ECO:0000256" key="4">
    <source>
        <dbReference type="ARBA" id="ARBA00022692"/>
    </source>
</evidence>
<dbReference type="InterPro" id="IPR023090">
    <property type="entry name" value="UPF0702_alpha/beta_dom_sf"/>
</dbReference>
<evidence type="ECO:0000256" key="6">
    <source>
        <dbReference type="ARBA" id="ARBA00023136"/>
    </source>
</evidence>
<feature type="domain" description="YetF C-terminal" evidence="8">
    <location>
        <begin position="90"/>
        <end position="221"/>
    </location>
</feature>
<feature type="transmembrane region" description="Helical" evidence="7">
    <location>
        <begin position="12"/>
        <end position="30"/>
    </location>
</feature>
<comment type="subcellular location">
    <subcellularLocation>
        <location evidence="1">Cell membrane</location>
        <topology evidence="1">Multi-pass membrane protein</topology>
    </subcellularLocation>
</comment>
<dbReference type="GO" id="GO:0005886">
    <property type="term" value="C:plasma membrane"/>
    <property type="evidence" value="ECO:0007669"/>
    <property type="project" value="UniProtKB-SubCell"/>
</dbReference>
<keyword evidence="10" id="KW-1185">Reference proteome</keyword>
<dbReference type="Proteomes" id="UP000553776">
    <property type="component" value="Unassembled WGS sequence"/>
</dbReference>
<reference evidence="9 10" key="1">
    <citation type="submission" date="2020-08" db="EMBL/GenBank/DDBJ databases">
        <title>Cohnella phylogeny.</title>
        <authorList>
            <person name="Dunlap C."/>
        </authorList>
    </citation>
    <scope>NUCLEOTIDE SEQUENCE [LARGE SCALE GENOMIC DNA]</scope>
    <source>
        <strain evidence="9 10">DSM 25239</strain>
    </source>
</reference>
<comment type="caution">
    <text evidence="9">The sequence shown here is derived from an EMBL/GenBank/DDBJ whole genome shotgun (WGS) entry which is preliminary data.</text>
</comment>
<evidence type="ECO:0000256" key="7">
    <source>
        <dbReference type="SAM" id="Phobius"/>
    </source>
</evidence>
<evidence type="ECO:0000313" key="9">
    <source>
        <dbReference type="EMBL" id="MBB6690288.1"/>
    </source>
</evidence>
<accession>A0A841TT66</accession>
<keyword evidence="5 7" id="KW-1133">Transmembrane helix</keyword>
<feature type="transmembrane region" description="Helical" evidence="7">
    <location>
        <begin position="42"/>
        <end position="61"/>
    </location>
</feature>
<evidence type="ECO:0000256" key="3">
    <source>
        <dbReference type="ARBA" id="ARBA00022475"/>
    </source>
</evidence>
<dbReference type="RefSeq" id="WP_185134307.1">
    <property type="nucleotide sequence ID" value="NZ_BORM01000005.1"/>
</dbReference>
<proteinExistence type="inferred from homology"/>
<evidence type="ECO:0000256" key="2">
    <source>
        <dbReference type="ARBA" id="ARBA00006448"/>
    </source>
</evidence>
<comment type="similarity">
    <text evidence="2">Belongs to the UPF0702 family.</text>
</comment>
<dbReference type="Pfam" id="PF04239">
    <property type="entry name" value="DUF421"/>
    <property type="match status" value="1"/>
</dbReference>
<keyword evidence="4 7" id="KW-0812">Transmembrane</keyword>
<dbReference type="AlphaFoldDB" id="A0A841TT66"/>
<dbReference type="PANTHER" id="PTHR34582">
    <property type="entry name" value="UPF0702 TRANSMEMBRANE PROTEIN YCAP"/>
    <property type="match status" value="1"/>
</dbReference>
<organism evidence="9 10">
    <name type="scientific">Cohnella xylanilytica</name>
    <dbReference type="NCBI Taxonomy" id="557555"/>
    <lineage>
        <taxon>Bacteria</taxon>
        <taxon>Bacillati</taxon>
        <taxon>Bacillota</taxon>
        <taxon>Bacilli</taxon>
        <taxon>Bacillales</taxon>
        <taxon>Paenibacillaceae</taxon>
        <taxon>Cohnella</taxon>
    </lineage>
</organism>
<gene>
    <name evidence="9" type="ORF">H7B90_02640</name>
</gene>
<evidence type="ECO:0000256" key="5">
    <source>
        <dbReference type="ARBA" id="ARBA00022989"/>
    </source>
</evidence>
<evidence type="ECO:0000313" key="10">
    <source>
        <dbReference type="Proteomes" id="UP000553776"/>
    </source>
</evidence>
<name>A0A841TT66_9BACL</name>
<dbReference type="EMBL" id="JACJVR010000005">
    <property type="protein sequence ID" value="MBB6690288.1"/>
    <property type="molecule type" value="Genomic_DNA"/>
</dbReference>